<comment type="caution">
    <text evidence="2">The sequence shown here is derived from an EMBL/GenBank/DDBJ whole genome shotgun (WGS) entry which is preliminary data.</text>
</comment>
<dbReference type="EMBL" id="CAJVRM010000087">
    <property type="protein sequence ID" value="CAG8974012.1"/>
    <property type="molecule type" value="Genomic_DNA"/>
</dbReference>
<sequence length="153" mass="17282">MPMTKRVLPPGQSPRPDNLKSFPPDRKSSKVYTTRVHNLVQVSIALRGDNFNDAQVRLASAEIAISLSEQKNSLLHNLASEAQFRGFHPYAFGLDVLLPHAIAMPYEIAVLAVRFETCHAKVFIVLLEQSTVVIYGSIRRYVEYTKRINLSHH</sequence>
<reference evidence="2" key="1">
    <citation type="submission" date="2021-07" db="EMBL/GenBank/DDBJ databases">
        <authorList>
            <person name="Durling M."/>
        </authorList>
    </citation>
    <scope>NUCLEOTIDE SEQUENCE</scope>
</reference>
<keyword evidence="3" id="KW-1185">Reference proteome</keyword>
<organism evidence="2 3">
    <name type="scientific">Hymenoscyphus albidus</name>
    <dbReference type="NCBI Taxonomy" id="595503"/>
    <lineage>
        <taxon>Eukaryota</taxon>
        <taxon>Fungi</taxon>
        <taxon>Dikarya</taxon>
        <taxon>Ascomycota</taxon>
        <taxon>Pezizomycotina</taxon>
        <taxon>Leotiomycetes</taxon>
        <taxon>Helotiales</taxon>
        <taxon>Helotiaceae</taxon>
        <taxon>Hymenoscyphus</taxon>
    </lineage>
</organism>
<evidence type="ECO:0000313" key="2">
    <source>
        <dbReference type="EMBL" id="CAG8974012.1"/>
    </source>
</evidence>
<feature type="region of interest" description="Disordered" evidence="1">
    <location>
        <begin position="1"/>
        <end position="28"/>
    </location>
</feature>
<name>A0A9N9Q431_9HELO</name>
<evidence type="ECO:0000256" key="1">
    <source>
        <dbReference type="SAM" id="MobiDB-lite"/>
    </source>
</evidence>
<gene>
    <name evidence="2" type="ORF">HYALB_00008561</name>
</gene>
<evidence type="ECO:0000313" key="3">
    <source>
        <dbReference type="Proteomes" id="UP000701801"/>
    </source>
</evidence>
<accession>A0A9N9Q431</accession>
<dbReference type="AlphaFoldDB" id="A0A9N9Q431"/>
<protein>
    <submittedName>
        <fullName evidence="2">Uncharacterized protein</fullName>
    </submittedName>
</protein>
<dbReference type="Proteomes" id="UP000701801">
    <property type="component" value="Unassembled WGS sequence"/>
</dbReference>
<proteinExistence type="predicted"/>